<feature type="domain" description="LysM" evidence="3">
    <location>
        <begin position="364"/>
        <end position="407"/>
    </location>
</feature>
<feature type="chain" id="PRO_5046840286" evidence="1">
    <location>
        <begin position="36"/>
        <end position="410"/>
    </location>
</feature>
<dbReference type="Pfam" id="PF01476">
    <property type="entry name" value="LysM"/>
    <property type="match status" value="7"/>
</dbReference>
<dbReference type="InterPro" id="IPR001387">
    <property type="entry name" value="Cro/C1-type_HTH"/>
</dbReference>
<feature type="domain" description="LysM" evidence="3">
    <location>
        <begin position="310"/>
        <end position="353"/>
    </location>
</feature>
<protein>
    <submittedName>
        <fullName evidence="4">LysM peptidoglycan-binding domain-containing protein</fullName>
    </submittedName>
</protein>
<evidence type="ECO:0000259" key="2">
    <source>
        <dbReference type="PROSITE" id="PS50943"/>
    </source>
</evidence>
<dbReference type="CDD" id="cd00118">
    <property type="entry name" value="LysM"/>
    <property type="match status" value="7"/>
</dbReference>
<dbReference type="PROSITE" id="PS50943">
    <property type="entry name" value="HTH_CROC1"/>
    <property type="match status" value="2"/>
</dbReference>
<proteinExistence type="predicted"/>
<name>A0ABY5P5C9_9LACT</name>
<keyword evidence="5" id="KW-1185">Reference proteome</keyword>
<feature type="domain" description="HTH cro/C1-type" evidence="2">
    <location>
        <begin position="257"/>
        <end position="278"/>
    </location>
</feature>
<dbReference type="Proteomes" id="UP001315967">
    <property type="component" value="Chromosome"/>
</dbReference>
<feature type="domain" description="LysM" evidence="3">
    <location>
        <begin position="198"/>
        <end position="241"/>
    </location>
</feature>
<feature type="domain" description="LysM" evidence="3">
    <location>
        <begin position="88"/>
        <end position="131"/>
    </location>
</feature>
<feature type="domain" description="LysM" evidence="3">
    <location>
        <begin position="254"/>
        <end position="297"/>
    </location>
</feature>
<organism evidence="4 5">
    <name type="scientific">Fundicoccus culcitae</name>
    <dbReference type="NCBI Taxonomy" id="2969821"/>
    <lineage>
        <taxon>Bacteria</taxon>
        <taxon>Bacillati</taxon>
        <taxon>Bacillota</taxon>
        <taxon>Bacilli</taxon>
        <taxon>Lactobacillales</taxon>
        <taxon>Aerococcaceae</taxon>
        <taxon>Fundicoccus</taxon>
    </lineage>
</organism>
<dbReference type="Gene3D" id="3.10.350.10">
    <property type="entry name" value="LysM domain"/>
    <property type="match status" value="7"/>
</dbReference>
<dbReference type="SMART" id="SM00257">
    <property type="entry name" value="LysM"/>
    <property type="match status" value="7"/>
</dbReference>
<dbReference type="PROSITE" id="PS51782">
    <property type="entry name" value="LYSM"/>
    <property type="match status" value="7"/>
</dbReference>
<sequence>MSSIRKQGIMKRLTKFAITASTVLLLSPGAISVGAQSQTHTVKAGEYLYLIANMYDVSVSQLKSWNNLTSDLILVGAVLNVSGPTQSTSYTVKYGDTLWGIANRFGVTVAQLKTWNGLSSDFIRTGMQLKLTAPTPTPTPSGTYTVKSGDTLWKIANQYGLTISQLRSWNGISGDLIRVGQVLRLTAPTTTPDPGSATSHTVVSGDTLYKIAERYGVTVAQLRSWNGISGDLIRVGQVLRLTAPTTTPDPGSATSHTVVSGDTLYKIAERYGVTVAQLRSWNGISGDLIRVGQVLRLTAPTTTPDPGSTTVHQVVAGDTLYTIAQRYGVTVAQLKEWNSLVSDLLQIGKRLHVVEPDYSQNPVKTYVVKAGDTLYKIAKEQGVSVNELRLWNHLTTDLIQVGQELKIAIY</sequence>
<evidence type="ECO:0000313" key="4">
    <source>
        <dbReference type="EMBL" id="UUX33680.1"/>
    </source>
</evidence>
<reference evidence="4 5" key="1">
    <citation type="submission" date="2022-08" db="EMBL/GenBank/DDBJ databases">
        <title>Aerococcaceae sp. nov isolated from spoiled eye mask.</title>
        <authorList>
            <person name="Zhou G."/>
            <person name="Xie X.-B."/>
            <person name="Shi Q.-S."/>
            <person name="Wang Y.-S."/>
            <person name="Wen X."/>
            <person name="Peng H."/>
            <person name="Yang X.-J."/>
            <person name="Tao H.-B."/>
            <person name="Huang X.-M."/>
        </authorList>
    </citation>
    <scope>NUCLEOTIDE SEQUENCE [LARGE SCALE GENOMIC DNA]</scope>
    <source>
        <strain evidence="5">DM20194951</strain>
    </source>
</reference>
<accession>A0ABY5P5C9</accession>
<dbReference type="EMBL" id="CP102453">
    <property type="protein sequence ID" value="UUX33680.1"/>
    <property type="molecule type" value="Genomic_DNA"/>
</dbReference>
<feature type="domain" description="LysM" evidence="3">
    <location>
        <begin position="38"/>
        <end position="81"/>
    </location>
</feature>
<dbReference type="SUPFAM" id="SSF54106">
    <property type="entry name" value="LysM domain"/>
    <property type="match status" value="7"/>
</dbReference>
<evidence type="ECO:0000313" key="5">
    <source>
        <dbReference type="Proteomes" id="UP001315967"/>
    </source>
</evidence>
<dbReference type="PANTHER" id="PTHR33734">
    <property type="entry name" value="LYSM DOMAIN-CONTAINING GPI-ANCHORED PROTEIN 2"/>
    <property type="match status" value="1"/>
</dbReference>
<feature type="domain" description="HTH cro/C1-type" evidence="2">
    <location>
        <begin position="201"/>
        <end position="222"/>
    </location>
</feature>
<evidence type="ECO:0000259" key="3">
    <source>
        <dbReference type="PROSITE" id="PS51782"/>
    </source>
</evidence>
<keyword evidence="1" id="KW-0732">Signal</keyword>
<dbReference type="InterPro" id="IPR018392">
    <property type="entry name" value="LysM"/>
</dbReference>
<evidence type="ECO:0000256" key="1">
    <source>
        <dbReference type="SAM" id="SignalP"/>
    </source>
</evidence>
<gene>
    <name evidence="4" type="ORF">NRE15_12345</name>
</gene>
<feature type="signal peptide" evidence="1">
    <location>
        <begin position="1"/>
        <end position="35"/>
    </location>
</feature>
<feature type="domain" description="LysM" evidence="3">
    <location>
        <begin position="142"/>
        <end position="185"/>
    </location>
</feature>
<dbReference type="InterPro" id="IPR036779">
    <property type="entry name" value="LysM_dom_sf"/>
</dbReference>
<dbReference type="PANTHER" id="PTHR33734:SF22">
    <property type="entry name" value="MEMBRANE-BOUND LYTIC MUREIN TRANSGLYCOSYLASE D"/>
    <property type="match status" value="1"/>
</dbReference>